<accession>A0ABT0RGT2</accession>
<gene>
    <name evidence="2" type="ORF">LZ519_09185</name>
</gene>
<keyword evidence="3" id="KW-1185">Reference proteome</keyword>
<keyword evidence="1" id="KW-0472">Membrane</keyword>
<comment type="caution">
    <text evidence="2">The sequence shown here is derived from an EMBL/GenBank/DDBJ whole genome shotgun (WGS) entry which is preliminary data.</text>
</comment>
<protein>
    <submittedName>
        <fullName evidence="2">Uncharacterized protein</fullName>
    </submittedName>
</protein>
<sequence length="250" mass="27846">MGTALQRISTLLSKGNGKLRSTDWWAVSIELVVVVVGILIAFELTNWGERRQRASQERQLWQRIEEEARGDYAVLEAARNQHLESVANYRLLARAVTDPVAHKAYHRQGDSQCNLLRLPAVQRHSAGAGGLAAGERAEQISDEKLRLLLRQADANRAFSDSQLVFFREGFQRYAAVIEPHMPWQMGGGGADTFRCGVNVDTLRADPAAVALLPKLARDQAQFAHYRELELNATRAVIERVSCLRAGSCKD</sequence>
<dbReference type="RefSeq" id="WP_249868378.1">
    <property type="nucleotide sequence ID" value="NZ_JAMGBC010000001.1"/>
</dbReference>
<evidence type="ECO:0000313" key="3">
    <source>
        <dbReference type="Proteomes" id="UP001165343"/>
    </source>
</evidence>
<name>A0ABT0RGT2_9SPHN</name>
<proteinExistence type="predicted"/>
<keyword evidence="1" id="KW-1133">Transmembrane helix</keyword>
<dbReference type="Proteomes" id="UP001165343">
    <property type="component" value="Unassembled WGS sequence"/>
</dbReference>
<evidence type="ECO:0000256" key="1">
    <source>
        <dbReference type="SAM" id="Phobius"/>
    </source>
</evidence>
<feature type="transmembrane region" description="Helical" evidence="1">
    <location>
        <begin position="24"/>
        <end position="44"/>
    </location>
</feature>
<evidence type="ECO:0000313" key="2">
    <source>
        <dbReference type="EMBL" id="MCL6679482.1"/>
    </source>
</evidence>
<dbReference type="EMBL" id="JAMGBC010000001">
    <property type="protein sequence ID" value="MCL6679482.1"/>
    <property type="molecule type" value="Genomic_DNA"/>
</dbReference>
<reference evidence="2" key="1">
    <citation type="submission" date="2022-05" db="EMBL/GenBank/DDBJ databases">
        <authorList>
            <person name="Jo J.-H."/>
            <person name="Im W.-T."/>
        </authorList>
    </citation>
    <scope>NUCLEOTIDE SEQUENCE</scope>
    <source>
        <strain evidence="2">RG327</strain>
    </source>
</reference>
<keyword evidence="1" id="KW-0812">Transmembrane</keyword>
<organism evidence="2 3">
    <name type="scientific">Sphingomonas anseongensis</name>
    <dbReference type="NCBI Taxonomy" id="2908207"/>
    <lineage>
        <taxon>Bacteria</taxon>
        <taxon>Pseudomonadati</taxon>
        <taxon>Pseudomonadota</taxon>
        <taxon>Alphaproteobacteria</taxon>
        <taxon>Sphingomonadales</taxon>
        <taxon>Sphingomonadaceae</taxon>
        <taxon>Sphingomonas</taxon>
    </lineage>
</organism>